<sequence length="189" mass="20102">MDEDVAVSEQNQVNFIDLTADIVAAYVSNNSVRPADLPALLADVHAAIAGLNSAPASAEPKVEKLTPAQIRKSITPDALISFIDGKPYKTLKRHVTGNGMTMDEYRERYGLPRDYPSVAASYSEQRSKLALALGLGNQRRSAAPKVAEVAETIAAAPKARGRKKAAEPTAAPAEKPTRGRKPKKAAAAE</sequence>
<evidence type="ECO:0000313" key="4">
    <source>
        <dbReference type="Proteomes" id="UP001157440"/>
    </source>
</evidence>
<comment type="similarity">
    <text evidence="1">Belongs to the ros/MucR family.</text>
</comment>
<dbReference type="InterPro" id="IPR041920">
    <property type="entry name" value="ROS/MUCR_sf"/>
</dbReference>
<name>A0AA37TAY3_9HYPH</name>
<evidence type="ECO:0000256" key="1">
    <source>
        <dbReference type="ARBA" id="ARBA00007031"/>
    </source>
</evidence>
<dbReference type="EMBL" id="BSPL01000013">
    <property type="protein sequence ID" value="GLS70184.1"/>
    <property type="molecule type" value="Genomic_DNA"/>
</dbReference>
<accession>A0AA37TAY3</accession>
<proteinExistence type="inferred from homology"/>
<feature type="region of interest" description="Disordered" evidence="2">
    <location>
        <begin position="154"/>
        <end position="189"/>
    </location>
</feature>
<comment type="caution">
    <text evidence="3">The sequence shown here is derived from an EMBL/GenBank/DDBJ whole genome shotgun (WGS) entry which is preliminary data.</text>
</comment>
<gene>
    <name evidence="3" type="ORF">GCM10007890_21970</name>
</gene>
<evidence type="ECO:0000313" key="3">
    <source>
        <dbReference type="EMBL" id="GLS70184.1"/>
    </source>
</evidence>
<dbReference type="GO" id="GO:0008270">
    <property type="term" value="F:zinc ion binding"/>
    <property type="evidence" value="ECO:0007669"/>
    <property type="project" value="InterPro"/>
</dbReference>
<dbReference type="AlphaFoldDB" id="A0AA37TAY3"/>
<feature type="compositionally biased region" description="Basic residues" evidence="2">
    <location>
        <begin position="178"/>
        <end position="189"/>
    </location>
</feature>
<protein>
    <recommendedName>
        <fullName evidence="5">MucR family transcriptional regulator</fullName>
    </recommendedName>
</protein>
<reference evidence="4" key="1">
    <citation type="journal article" date="2019" name="Int. J. Syst. Evol. Microbiol.">
        <title>The Global Catalogue of Microorganisms (GCM) 10K type strain sequencing project: providing services to taxonomists for standard genome sequencing and annotation.</title>
        <authorList>
            <consortium name="The Broad Institute Genomics Platform"/>
            <consortium name="The Broad Institute Genome Sequencing Center for Infectious Disease"/>
            <person name="Wu L."/>
            <person name="Ma J."/>
        </authorList>
    </citation>
    <scope>NUCLEOTIDE SEQUENCE [LARGE SCALE GENOMIC DNA]</scope>
    <source>
        <strain evidence="4">NBRC 103632</strain>
    </source>
</reference>
<dbReference type="GO" id="GO:0003677">
    <property type="term" value="F:DNA binding"/>
    <property type="evidence" value="ECO:0007669"/>
    <property type="project" value="InterPro"/>
</dbReference>
<evidence type="ECO:0008006" key="5">
    <source>
        <dbReference type="Google" id="ProtNLM"/>
    </source>
</evidence>
<dbReference type="InterPro" id="IPR008807">
    <property type="entry name" value="ROS_MUCR"/>
</dbReference>
<dbReference type="GO" id="GO:0006355">
    <property type="term" value="P:regulation of DNA-templated transcription"/>
    <property type="evidence" value="ECO:0007669"/>
    <property type="project" value="InterPro"/>
</dbReference>
<dbReference type="RefSeq" id="WP_238196459.1">
    <property type="nucleotide sequence ID" value="NZ_BPQZ01000010.1"/>
</dbReference>
<dbReference type="Proteomes" id="UP001157440">
    <property type="component" value="Unassembled WGS sequence"/>
</dbReference>
<dbReference type="Gene3D" id="1.10.10.1550">
    <property type="entry name" value="ROS/MUCR transcriptional regulator protein"/>
    <property type="match status" value="1"/>
</dbReference>
<dbReference type="Pfam" id="PF05443">
    <property type="entry name" value="ROS_MUCR"/>
    <property type="match status" value="1"/>
</dbReference>
<evidence type="ECO:0000256" key="2">
    <source>
        <dbReference type="SAM" id="MobiDB-lite"/>
    </source>
</evidence>
<keyword evidence="4" id="KW-1185">Reference proteome</keyword>
<organism evidence="3 4">
    <name type="scientific">Methylobacterium tardum</name>
    <dbReference type="NCBI Taxonomy" id="374432"/>
    <lineage>
        <taxon>Bacteria</taxon>
        <taxon>Pseudomonadati</taxon>
        <taxon>Pseudomonadota</taxon>
        <taxon>Alphaproteobacteria</taxon>
        <taxon>Hyphomicrobiales</taxon>
        <taxon>Methylobacteriaceae</taxon>
        <taxon>Methylobacterium</taxon>
    </lineage>
</organism>